<dbReference type="InterPro" id="IPR027417">
    <property type="entry name" value="P-loop_NTPase"/>
</dbReference>
<dbReference type="Gene3D" id="3.40.50.300">
    <property type="entry name" value="P-loop containing nucleotide triphosphate hydrolases"/>
    <property type="match status" value="1"/>
</dbReference>
<evidence type="ECO:0000256" key="2">
    <source>
        <dbReference type="ARBA" id="ARBA00022737"/>
    </source>
</evidence>
<feature type="domain" description="NACHT" evidence="8">
    <location>
        <begin position="87"/>
        <end position="231"/>
    </location>
</feature>
<dbReference type="InterPro" id="IPR056884">
    <property type="entry name" value="NPHP3-like_N"/>
</dbReference>
<dbReference type="InterPro" id="IPR007111">
    <property type="entry name" value="NACHT_NTPase"/>
</dbReference>
<dbReference type="InterPro" id="IPR020472">
    <property type="entry name" value="WD40_PAC1"/>
</dbReference>
<comment type="function">
    <text evidence="6">Involved in mitochondrial fission. Acts as an adapter protein required to form mitochondrial fission complexes. Formation of these complexes is required to promote constriction and fission of the mitochondrial compartment at a late step in mitochondrial division.</text>
</comment>
<evidence type="ECO:0000256" key="1">
    <source>
        <dbReference type="ARBA" id="ARBA00022574"/>
    </source>
</evidence>
<dbReference type="CDD" id="cd00200">
    <property type="entry name" value="WD40"/>
    <property type="match status" value="1"/>
</dbReference>
<keyword evidence="2" id="KW-0677">Repeat</keyword>
<evidence type="ECO:0000256" key="7">
    <source>
        <dbReference type="PROSITE-ProRule" id="PRU00221"/>
    </source>
</evidence>
<feature type="repeat" description="WD" evidence="7">
    <location>
        <begin position="1033"/>
        <end position="1063"/>
    </location>
</feature>
<dbReference type="SUPFAM" id="SSF52540">
    <property type="entry name" value="P-loop containing nucleoside triphosphate hydrolases"/>
    <property type="match status" value="1"/>
</dbReference>
<keyword evidence="3" id="KW-0175">Coiled coil</keyword>
<dbReference type="InterPro" id="IPR001680">
    <property type="entry name" value="WD40_rpt"/>
</dbReference>
<dbReference type="PROSITE" id="PS50837">
    <property type="entry name" value="NACHT"/>
    <property type="match status" value="1"/>
</dbReference>
<evidence type="ECO:0000259" key="8">
    <source>
        <dbReference type="PROSITE" id="PS50837"/>
    </source>
</evidence>
<dbReference type="HOGENOM" id="CLU_000288_6_16_1"/>
<dbReference type="OMA" id="RCARDIE"/>
<dbReference type="OrthoDB" id="4897932at2759"/>
<sequence>MATREVLGNTFGNDATLFLGDITHNITNVNADPFDADNAFLQEISKTNPVDDKKRILESKGPLIHDSYRWILEHNDFKKWRDKQNNGVFWIKGDPGKGKTMLLCGIIEDFENNCKLQEKFVYFFCQGTDTRLNTATAIIRGLIYLVLRQNQSLLSSVQEQIKKEPRGYLEGTNAWVALSRIFTTITQDPCMADYTFIIDALDECQHQESRKSLLNLIMDTSSRIKWLVSSRNEREIEHALKAIDSRLILELKSNAAHVSSAVDTYIDRCARDIEALKGDDNLREKTINILKTKANGTFLWVTLVAQQLRDAGRPHIERILEEMPEDLESLYDEIMERSKKGWKNDTEACLSLLATVTAAERPLHIDELYLFSSSQLIATKVRYLSSDIEYLAKVCGSFITIVDKTIYFIHQSVKDYMTHKGATSIFPGGIEHQHSKMFEISLNMLDKILRCDIYNIRSPGGHVDEITPPNPNPLASKAYCCAFWIEHLARCRQPQLFQNDGILHSFLKGKYLNWLEAMVLLKLLPQALIAIQRLQDLITSHYTMDGNRHQTYEAPHARTVGQFGYDHWQANTGMSEEKSEILVNSERNETLELTRDVYRLVFSHREIIEEYPLQIYASALIFSPSESISRKLFEAEQCPKWIVSKPKISPNWSPCIQTIESYEHAIASVAISPDNTMLAAVAYVEIWDLITGTHLKTMEGGFHSVSFCADDTHLALMGETTLEIHSLATSEDFHTHTNYSSEVVLSLVFPLDCAQLNSGFLDGVVGPHSTRVDTEAPVLTERIFHAKVVVFEPETETMKVLDLATGRCLQAIVVERLADRDELAFSSERMRVAVSRYGTINIWDLATGNCLQTFKDPYCYDHDKKAMVFSADGLRLASTRHKEIKIWDIATGTCLQKFLGHTNHVDTLAFSPDGLRLASGSADCAIKLWDLTAKSSSQIRIRDYSKWRDRIDKVTFSPNGRWIALGSVDQTIRIWDTATRTFLRTMKMSYHIEGITFSPDSMQLATAEGDYQHREIGNRFTGTWIRVFEGEAAFSPSSTRPASRSRDGFIKIWDLTSGMCLHTITNGRFADLWIEFSPSDTPFGSSSRLGGKYITIWGLVTGVCAHGTISDPTAGEPEELDMHRSKQMETPFAYYSQGRQLHYNDELPMLSLSEDFTWLLKSKKPLLWLPPDYRTELFDPHDSDNDPIKIYKNHMVIFDKFNDWVHFEFCFDGLDM</sequence>
<dbReference type="AlphaFoldDB" id="G9NUM6"/>
<reference evidence="9 10" key="1">
    <citation type="journal article" date="2011" name="Genome Biol.">
        <title>Comparative genome sequence analysis underscores mycoparasitism as the ancestral life style of Trichoderma.</title>
        <authorList>
            <person name="Kubicek C.P."/>
            <person name="Herrera-Estrella A."/>
            <person name="Seidl-Seiboth V."/>
            <person name="Martinez D.A."/>
            <person name="Druzhinina I.S."/>
            <person name="Thon M."/>
            <person name="Zeilinger S."/>
            <person name="Casas-Flores S."/>
            <person name="Horwitz B.A."/>
            <person name="Mukherjee P.K."/>
            <person name="Mukherjee M."/>
            <person name="Kredics L."/>
            <person name="Alcaraz L.D."/>
            <person name="Aerts A."/>
            <person name="Antal Z."/>
            <person name="Atanasova L."/>
            <person name="Cervantes-Badillo M.G."/>
            <person name="Challacombe J."/>
            <person name="Chertkov O."/>
            <person name="McCluskey K."/>
            <person name="Coulpier F."/>
            <person name="Deshpande N."/>
            <person name="von Doehren H."/>
            <person name="Ebbole D.J."/>
            <person name="Esquivel-Naranjo E.U."/>
            <person name="Fekete E."/>
            <person name="Flipphi M."/>
            <person name="Glaser F."/>
            <person name="Gomez-Rodriguez E.Y."/>
            <person name="Gruber S."/>
            <person name="Han C."/>
            <person name="Henrissat B."/>
            <person name="Hermosa R."/>
            <person name="Hernandez-Onate M."/>
            <person name="Karaffa L."/>
            <person name="Kosti I."/>
            <person name="Le Crom S."/>
            <person name="Lindquist E."/>
            <person name="Lucas S."/>
            <person name="Luebeck M."/>
            <person name="Luebeck P.S."/>
            <person name="Margeot A."/>
            <person name="Metz B."/>
            <person name="Misra M."/>
            <person name="Nevalainen H."/>
            <person name="Omann M."/>
            <person name="Packer N."/>
            <person name="Perrone G."/>
            <person name="Uresti-Rivera E.E."/>
            <person name="Salamov A."/>
            <person name="Schmoll M."/>
            <person name="Seiboth B."/>
            <person name="Shapiro H."/>
            <person name="Sukno S."/>
            <person name="Tamayo-Ramos J.A."/>
            <person name="Tisch D."/>
            <person name="Wiest A."/>
            <person name="Wilkinson H.H."/>
            <person name="Zhang M."/>
            <person name="Coutinho P.M."/>
            <person name="Kenerley C.M."/>
            <person name="Monte E."/>
            <person name="Baker S.E."/>
            <person name="Grigoriev I.V."/>
        </authorList>
    </citation>
    <scope>NUCLEOTIDE SEQUENCE [LARGE SCALE GENOMIC DNA]</scope>
    <source>
        <strain evidence="10">ATCC 20476 / IMI 206040</strain>
    </source>
</reference>
<dbReference type="PRINTS" id="PR00320">
    <property type="entry name" value="GPROTEINBRPT"/>
</dbReference>
<dbReference type="SUPFAM" id="SSF50998">
    <property type="entry name" value="Quinoprotein alcohol dehydrogenase-like"/>
    <property type="match status" value="2"/>
</dbReference>
<feature type="repeat" description="WD" evidence="7">
    <location>
        <begin position="898"/>
        <end position="939"/>
    </location>
</feature>
<keyword evidence="1 7" id="KW-0853">WD repeat</keyword>
<dbReference type="GO" id="GO:0005634">
    <property type="term" value="C:nucleus"/>
    <property type="evidence" value="ECO:0007669"/>
    <property type="project" value="TreeGrafter"/>
</dbReference>
<dbReference type="Proteomes" id="UP000005426">
    <property type="component" value="Unassembled WGS sequence"/>
</dbReference>
<accession>G9NUM6</accession>
<organism evidence="9 10">
    <name type="scientific">Hypocrea atroviridis (strain ATCC 20476 / IMI 206040)</name>
    <name type="common">Trichoderma atroviride</name>
    <dbReference type="NCBI Taxonomy" id="452589"/>
    <lineage>
        <taxon>Eukaryota</taxon>
        <taxon>Fungi</taxon>
        <taxon>Dikarya</taxon>
        <taxon>Ascomycota</taxon>
        <taxon>Pezizomycotina</taxon>
        <taxon>Sordariomycetes</taxon>
        <taxon>Hypocreomycetidae</taxon>
        <taxon>Hypocreales</taxon>
        <taxon>Hypocreaceae</taxon>
        <taxon>Trichoderma</taxon>
    </lineage>
</organism>
<dbReference type="EMBL" id="ABDG02000023">
    <property type="protein sequence ID" value="EHK45752.1"/>
    <property type="molecule type" value="Genomic_DNA"/>
</dbReference>
<dbReference type="PANTHER" id="PTHR22847:SF637">
    <property type="entry name" value="WD REPEAT DOMAIN 5B"/>
    <property type="match status" value="1"/>
</dbReference>
<dbReference type="InterPro" id="IPR011047">
    <property type="entry name" value="Quinoprotein_ADH-like_sf"/>
</dbReference>
<evidence type="ECO:0000256" key="6">
    <source>
        <dbReference type="ARBA" id="ARBA00043913"/>
    </source>
</evidence>
<keyword evidence="10" id="KW-1185">Reference proteome</keyword>
<proteinExistence type="inferred from homology"/>
<dbReference type="STRING" id="452589.G9NUM6"/>
<protein>
    <recommendedName>
        <fullName evidence="5">Mitochondrial division protein 1</fullName>
    </recommendedName>
</protein>
<gene>
    <name evidence="9" type="ORF">TRIATDRAFT_88849</name>
</gene>
<dbReference type="Pfam" id="PF00400">
    <property type="entry name" value="WD40"/>
    <property type="match status" value="2"/>
</dbReference>
<evidence type="ECO:0000256" key="3">
    <source>
        <dbReference type="ARBA" id="ARBA00023054"/>
    </source>
</evidence>
<dbReference type="SMART" id="SM00320">
    <property type="entry name" value="WD40"/>
    <property type="match status" value="6"/>
</dbReference>
<dbReference type="Gene3D" id="2.130.10.10">
    <property type="entry name" value="YVTN repeat-like/Quinoprotein amine dehydrogenase"/>
    <property type="match status" value="3"/>
</dbReference>
<name>G9NUM6_HYPAI</name>
<evidence type="ECO:0000256" key="4">
    <source>
        <dbReference type="ARBA" id="ARBA00038415"/>
    </source>
</evidence>
<comment type="similarity">
    <text evidence="4">Belongs to the WD repeat MDV1/CAF4 family.</text>
</comment>
<dbReference type="PANTHER" id="PTHR22847">
    <property type="entry name" value="WD40 REPEAT PROTEIN"/>
    <property type="match status" value="1"/>
</dbReference>
<comment type="caution">
    <text evidence="9">The sequence shown here is derived from an EMBL/GenBank/DDBJ whole genome shotgun (WGS) entry which is preliminary data.</text>
</comment>
<dbReference type="Pfam" id="PF24883">
    <property type="entry name" value="NPHP3_N"/>
    <property type="match status" value="1"/>
</dbReference>
<evidence type="ECO:0000313" key="10">
    <source>
        <dbReference type="Proteomes" id="UP000005426"/>
    </source>
</evidence>
<evidence type="ECO:0000256" key="5">
    <source>
        <dbReference type="ARBA" id="ARBA00039789"/>
    </source>
</evidence>
<dbReference type="InterPro" id="IPR015943">
    <property type="entry name" value="WD40/YVTN_repeat-like_dom_sf"/>
</dbReference>
<feature type="repeat" description="WD" evidence="7">
    <location>
        <begin position="944"/>
        <end position="985"/>
    </location>
</feature>
<dbReference type="GO" id="GO:1990234">
    <property type="term" value="C:transferase complex"/>
    <property type="evidence" value="ECO:0007669"/>
    <property type="project" value="UniProtKB-ARBA"/>
</dbReference>
<dbReference type="PROSITE" id="PS50082">
    <property type="entry name" value="WD_REPEATS_2"/>
    <property type="match status" value="3"/>
</dbReference>
<dbReference type="eggNOG" id="KOG0266">
    <property type="taxonomic scope" value="Eukaryota"/>
</dbReference>
<dbReference type="PROSITE" id="PS50294">
    <property type="entry name" value="WD_REPEATS_REGION"/>
    <property type="match status" value="2"/>
</dbReference>
<dbReference type="PROSITE" id="PS00678">
    <property type="entry name" value="WD_REPEATS_1"/>
    <property type="match status" value="1"/>
</dbReference>
<dbReference type="InterPro" id="IPR019775">
    <property type="entry name" value="WD40_repeat_CS"/>
</dbReference>
<evidence type="ECO:0000313" key="9">
    <source>
        <dbReference type="EMBL" id="EHK45752.1"/>
    </source>
</evidence>